<keyword evidence="2" id="KW-1133">Transmembrane helix</keyword>
<evidence type="ECO:0000256" key="1">
    <source>
        <dbReference type="SAM" id="MobiDB-lite"/>
    </source>
</evidence>
<feature type="region of interest" description="Disordered" evidence="1">
    <location>
        <begin position="37"/>
        <end position="68"/>
    </location>
</feature>
<reference evidence="3 4" key="1">
    <citation type="journal article" date="2023" name="IScience">
        <title>Expanded male sex-determining region conserved during the evolution of homothallism in the green alga Volvox.</title>
        <authorList>
            <person name="Yamamoto K."/>
            <person name="Matsuzaki R."/>
            <person name="Mahakham W."/>
            <person name="Heman W."/>
            <person name="Sekimoto H."/>
            <person name="Kawachi M."/>
            <person name="Minakuchi Y."/>
            <person name="Toyoda A."/>
            <person name="Nozaki H."/>
        </authorList>
    </citation>
    <scope>NUCLEOTIDE SEQUENCE [LARGE SCALE GENOMIC DNA]</scope>
    <source>
        <strain evidence="3 4">NIES-4468</strain>
    </source>
</reference>
<feature type="transmembrane region" description="Helical" evidence="2">
    <location>
        <begin position="138"/>
        <end position="154"/>
    </location>
</feature>
<evidence type="ECO:0000256" key="2">
    <source>
        <dbReference type="SAM" id="Phobius"/>
    </source>
</evidence>
<proteinExistence type="predicted"/>
<sequence length="160" mass="17869">MTVACCLKRRVINCASWRPLRRRERMVLCASLGEETRPEIPMSDSSSSDNRSSESSSSRQGWRPGAEATVAGQSIRVVQVMKANRSVKLIRSESRKLGQRRLVAFASAVALTALAWYGQDLISELGQRTSLPVEELEGLIYFIICFNVVSMVLPKSRYSK</sequence>
<feature type="compositionally biased region" description="Low complexity" evidence="1">
    <location>
        <begin position="43"/>
        <end position="59"/>
    </location>
</feature>
<accession>A0ABQ5SD53</accession>
<name>A0ABQ5SD53_9CHLO</name>
<keyword evidence="2" id="KW-0812">Transmembrane</keyword>
<evidence type="ECO:0000313" key="4">
    <source>
        <dbReference type="Proteomes" id="UP001165090"/>
    </source>
</evidence>
<organism evidence="3 4">
    <name type="scientific">Volvox africanus</name>
    <dbReference type="NCBI Taxonomy" id="51714"/>
    <lineage>
        <taxon>Eukaryota</taxon>
        <taxon>Viridiplantae</taxon>
        <taxon>Chlorophyta</taxon>
        <taxon>core chlorophytes</taxon>
        <taxon>Chlorophyceae</taxon>
        <taxon>CS clade</taxon>
        <taxon>Chlamydomonadales</taxon>
        <taxon>Volvocaceae</taxon>
        <taxon>Volvox</taxon>
    </lineage>
</organism>
<gene>
    <name evidence="3" type="ORF">VaNZ11_011552</name>
</gene>
<protein>
    <submittedName>
        <fullName evidence="3">Uncharacterized protein</fullName>
    </submittedName>
</protein>
<comment type="caution">
    <text evidence="3">The sequence shown here is derived from an EMBL/GenBank/DDBJ whole genome shotgun (WGS) entry which is preliminary data.</text>
</comment>
<evidence type="ECO:0000313" key="3">
    <source>
        <dbReference type="EMBL" id="GLI67373.1"/>
    </source>
</evidence>
<dbReference type="EMBL" id="BSDZ01000078">
    <property type="protein sequence ID" value="GLI67373.1"/>
    <property type="molecule type" value="Genomic_DNA"/>
</dbReference>
<keyword evidence="4" id="KW-1185">Reference proteome</keyword>
<dbReference type="Proteomes" id="UP001165090">
    <property type="component" value="Unassembled WGS sequence"/>
</dbReference>
<keyword evidence="2" id="KW-0472">Membrane</keyword>
<feature type="transmembrane region" description="Helical" evidence="2">
    <location>
        <begin position="101"/>
        <end position="118"/>
    </location>
</feature>